<dbReference type="GO" id="GO:0018773">
    <property type="term" value="F:acetylpyruvate hydrolase activity"/>
    <property type="evidence" value="ECO:0007669"/>
    <property type="project" value="TreeGrafter"/>
</dbReference>
<dbReference type="Gene3D" id="3.50.30.40">
    <property type="entry name" value="Ribonuclease E inhibitor RraA/RraA-like"/>
    <property type="match status" value="1"/>
</dbReference>
<dbReference type="InterPro" id="IPR036704">
    <property type="entry name" value="RraA/RraA-like_sf"/>
</dbReference>
<evidence type="ECO:0000313" key="5">
    <source>
        <dbReference type="Proteomes" id="UP000053528"/>
    </source>
</evidence>
<name>A0A096AHC4_9MICC</name>
<dbReference type="CDD" id="cd16841">
    <property type="entry name" value="RraA_family"/>
    <property type="match status" value="1"/>
</dbReference>
<dbReference type="SUPFAM" id="SSF89562">
    <property type="entry name" value="RraA-like"/>
    <property type="match status" value="1"/>
</dbReference>
<dbReference type="SUPFAM" id="SSF56529">
    <property type="entry name" value="FAH"/>
    <property type="match status" value="1"/>
</dbReference>
<protein>
    <recommendedName>
        <fullName evidence="3">Fumarylacetoacetase-like C-terminal domain-containing protein</fullName>
    </recommendedName>
</protein>
<dbReference type="Pfam" id="PF03737">
    <property type="entry name" value="RraA-like"/>
    <property type="match status" value="1"/>
</dbReference>
<dbReference type="Gene3D" id="3.90.850.10">
    <property type="entry name" value="Fumarylacetoacetase-like, C-terminal domain"/>
    <property type="match status" value="1"/>
</dbReference>
<gene>
    <name evidence="4" type="ORF">HMPREF2128_05920</name>
</gene>
<dbReference type="GO" id="GO:0046872">
    <property type="term" value="F:metal ion binding"/>
    <property type="evidence" value="ECO:0007669"/>
    <property type="project" value="UniProtKB-KW"/>
</dbReference>
<dbReference type="InterPro" id="IPR011234">
    <property type="entry name" value="Fumarylacetoacetase-like_C"/>
</dbReference>
<dbReference type="PANTHER" id="PTHR11820">
    <property type="entry name" value="ACYLPYRUVASE"/>
    <property type="match status" value="1"/>
</dbReference>
<dbReference type="InterPro" id="IPR005493">
    <property type="entry name" value="RraA/RraA-like"/>
</dbReference>
<feature type="binding site" evidence="2">
    <location>
        <begin position="372"/>
        <end position="375"/>
    </location>
    <ligand>
        <name>substrate</name>
    </ligand>
</feature>
<proteinExistence type="predicted"/>
<sequence>MSVGVSVFSTTNQPIEVTQDVLDNIGKVIAVHLAYSSRAEQRGRTPKYPSYFMKATSSLALTGETVQRPADTELLQFEGEIALVIGKEARRITPNEGWAHVGWITASNDIGIQDIKYADKGSNVRSKSGDGYTPLGPVMIPAENLDPMHLRVITKLNGETVQDATTQELLFSFGQIVADLSQQMTLKPGDVILTGTPAGSSVFKPEDVVTVEVQAGEQSTGELRTTAVQGTEGFKDFGNPTKVTDADRIDAWGDAQAAGLAGAEADADATTGADPLTDEVRAKLMASATATLSSSVKAAGIEACTIAGLTATHGTQKVIGRARTLRMIPLRQDLFKQHGGGYNTQKQMFDDLKEGEILVIEGRGEQDAATLGDILATRAKLLGAVGIVTDGAVRDLSEVAEADIPTFHNGAHPSVLGRKHVPWTMDETVACGGAAVQPGDIIVADSNGIVVIPPAVVEQVADHAFKTEVQDEWVMARVKEGNPIEGLFPPTGEWKVKFEEYLANRENELN</sequence>
<accession>A0A096AHC4</accession>
<feature type="domain" description="Fumarylacetoacetase-like C-terminal" evidence="3">
    <location>
        <begin position="28"/>
        <end position="226"/>
    </location>
</feature>
<feature type="binding site" evidence="2">
    <location>
        <position position="394"/>
    </location>
    <ligand>
        <name>substrate</name>
    </ligand>
</feature>
<dbReference type="Pfam" id="PF01557">
    <property type="entry name" value="FAA_hydrolase"/>
    <property type="match status" value="1"/>
</dbReference>
<keyword evidence="1 2" id="KW-0479">Metal-binding</keyword>
<dbReference type="Proteomes" id="UP000053528">
    <property type="component" value="Unassembled WGS sequence"/>
</dbReference>
<dbReference type="PANTHER" id="PTHR11820:SF7">
    <property type="entry name" value="ACYLPYRUVASE FAHD1, MITOCHONDRIAL"/>
    <property type="match status" value="1"/>
</dbReference>
<dbReference type="InterPro" id="IPR036663">
    <property type="entry name" value="Fumarylacetoacetase_C_sf"/>
</dbReference>
<reference evidence="4 5" key="1">
    <citation type="submission" date="2014-07" db="EMBL/GenBank/DDBJ databases">
        <authorList>
            <person name="McCorrison J."/>
            <person name="Sanka R."/>
            <person name="Torralba M."/>
            <person name="Gillis M."/>
            <person name="Haft D.H."/>
            <person name="Methe B."/>
            <person name="Sutton G."/>
            <person name="Nelson K.E."/>
        </authorList>
    </citation>
    <scope>NUCLEOTIDE SEQUENCE [LARGE SCALE GENOMIC DNA]</scope>
    <source>
        <strain evidence="4 5">DNF00011</strain>
    </source>
</reference>
<comment type="cofactor">
    <cofactor evidence="2">
        <name>Mg(2+)</name>
        <dbReference type="ChEBI" id="CHEBI:18420"/>
    </cofactor>
</comment>
<keyword evidence="2" id="KW-0460">Magnesium</keyword>
<evidence type="ECO:0000313" key="4">
    <source>
        <dbReference type="EMBL" id="KGF20329.1"/>
    </source>
</evidence>
<evidence type="ECO:0000256" key="1">
    <source>
        <dbReference type="ARBA" id="ARBA00022723"/>
    </source>
</evidence>
<dbReference type="EMBL" id="JRNH01000016">
    <property type="protein sequence ID" value="KGF20329.1"/>
    <property type="molecule type" value="Genomic_DNA"/>
</dbReference>
<dbReference type="NCBIfam" id="NF009399">
    <property type="entry name" value="PRK12764.1"/>
    <property type="match status" value="1"/>
</dbReference>
<feature type="binding site" evidence="2">
    <location>
        <position position="395"/>
    </location>
    <ligand>
        <name>Mg(2+)</name>
        <dbReference type="ChEBI" id="CHEBI:18420"/>
    </ligand>
</feature>
<organism evidence="4 5">
    <name type="scientific">Pseudoglutamicibacter albus DNF00011</name>
    <dbReference type="NCBI Taxonomy" id="1401063"/>
    <lineage>
        <taxon>Bacteria</taxon>
        <taxon>Bacillati</taxon>
        <taxon>Actinomycetota</taxon>
        <taxon>Actinomycetes</taxon>
        <taxon>Micrococcales</taxon>
        <taxon>Micrococcaceae</taxon>
        <taxon>Pseudoglutamicibacter</taxon>
    </lineage>
</organism>
<comment type="caution">
    <text evidence="4">The sequence shown here is derived from an EMBL/GenBank/DDBJ whole genome shotgun (WGS) entry which is preliminary data.</text>
</comment>
<evidence type="ECO:0000259" key="3">
    <source>
        <dbReference type="Pfam" id="PF01557"/>
    </source>
</evidence>
<dbReference type="AlphaFoldDB" id="A0A096AHC4"/>
<evidence type="ECO:0000256" key="2">
    <source>
        <dbReference type="PIRSR" id="PIRSR605493-1"/>
    </source>
</evidence>